<sequence length="176" mass="20124">MADVASAARLYFDLTRCVLDMTWSDVVLSGCCLFRFVDVLPRLSISISLTFGRASSQNMTCSTSRVLPICTVIHMSPGFTTHICHSTVRQCTYRVWNWHRKDHVRIKASNKQAFPSSLPHNSTYNNHNEYLHAPSNRQLAARNLISPLSHTHQEFPFDPSMRMNIHLTVPIYIFNS</sequence>
<reference evidence="1" key="1">
    <citation type="journal article" date="2020" name="Stud. Mycol.">
        <title>101 Dothideomycetes genomes: a test case for predicting lifestyles and emergence of pathogens.</title>
        <authorList>
            <person name="Haridas S."/>
            <person name="Albert R."/>
            <person name="Binder M."/>
            <person name="Bloem J."/>
            <person name="Labutti K."/>
            <person name="Salamov A."/>
            <person name="Andreopoulos B."/>
            <person name="Baker S."/>
            <person name="Barry K."/>
            <person name="Bills G."/>
            <person name="Bluhm B."/>
            <person name="Cannon C."/>
            <person name="Castanera R."/>
            <person name="Culley D."/>
            <person name="Daum C."/>
            <person name="Ezra D."/>
            <person name="Gonzalez J."/>
            <person name="Henrissat B."/>
            <person name="Kuo A."/>
            <person name="Liang C."/>
            <person name="Lipzen A."/>
            <person name="Lutzoni F."/>
            <person name="Magnuson J."/>
            <person name="Mondo S."/>
            <person name="Nolan M."/>
            <person name="Ohm R."/>
            <person name="Pangilinan J."/>
            <person name="Park H.-J."/>
            <person name="Ramirez L."/>
            <person name="Alfaro M."/>
            <person name="Sun H."/>
            <person name="Tritt A."/>
            <person name="Yoshinaga Y."/>
            <person name="Zwiers L.-H."/>
            <person name="Turgeon B."/>
            <person name="Goodwin S."/>
            <person name="Spatafora J."/>
            <person name="Crous P."/>
            <person name="Grigoriev I."/>
        </authorList>
    </citation>
    <scope>NUCLEOTIDE SEQUENCE</scope>
    <source>
        <strain evidence="1">CBS 119687</strain>
    </source>
</reference>
<protein>
    <submittedName>
        <fullName evidence="1">Uncharacterized protein</fullName>
    </submittedName>
</protein>
<accession>A0A6A5ZYG0</accession>
<dbReference type="Proteomes" id="UP000799771">
    <property type="component" value="Unassembled WGS sequence"/>
</dbReference>
<gene>
    <name evidence="1" type="ORF">P153DRAFT_141001</name>
</gene>
<organism evidence="1 2">
    <name type="scientific">Dothidotthia symphoricarpi CBS 119687</name>
    <dbReference type="NCBI Taxonomy" id="1392245"/>
    <lineage>
        <taxon>Eukaryota</taxon>
        <taxon>Fungi</taxon>
        <taxon>Dikarya</taxon>
        <taxon>Ascomycota</taxon>
        <taxon>Pezizomycotina</taxon>
        <taxon>Dothideomycetes</taxon>
        <taxon>Pleosporomycetidae</taxon>
        <taxon>Pleosporales</taxon>
        <taxon>Dothidotthiaceae</taxon>
        <taxon>Dothidotthia</taxon>
    </lineage>
</organism>
<dbReference type="EMBL" id="ML977521">
    <property type="protein sequence ID" value="KAF2123913.1"/>
    <property type="molecule type" value="Genomic_DNA"/>
</dbReference>
<dbReference type="RefSeq" id="XP_033518306.1">
    <property type="nucleotide sequence ID" value="XM_033662107.1"/>
</dbReference>
<evidence type="ECO:0000313" key="2">
    <source>
        <dbReference type="Proteomes" id="UP000799771"/>
    </source>
</evidence>
<name>A0A6A5ZYG0_9PLEO</name>
<dbReference type="AlphaFoldDB" id="A0A6A5ZYG0"/>
<keyword evidence="2" id="KW-1185">Reference proteome</keyword>
<evidence type="ECO:0000313" key="1">
    <source>
        <dbReference type="EMBL" id="KAF2123913.1"/>
    </source>
</evidence>
<dbReference type="GeneID" id="54402539"/>
<proteinExistence type="predicted"/>